<protein>
    <submittedName>
        <fullName evidence="1">Uncharacterized protein</fullName>
    </submittedName>
</protein>
<name>A0A6A4W3C0_AMPAM</name>
<dbReference type="AlphaFoldDB" id="A0A6A4W3C0"/>
<evidence type="ECO:0000313" key="2">
    <source>
        <dbReference type="Proteomes" id="UP000440578"/>
    </source>
</evidence>
<keyword evidence="2" id="KW-1185">Reference proteome</keyword>
<gene>
    <name evidence="1" type="ORF">FJT64_000560</name>
</gene>
<organism evidence="1 2">
    <name type="scientific">Amphibalanus amphitrite</name>
    <name type="common">Striped barnacle</name>
    <name type="synonym">Balanus amphitrite</name>
    <dbReference type="NCBI Taxonomy" id="1232801"/>
    <lineage>
        <taxon>Eukaryota</taxon>
        <taxon>Metazoa</taxon>
        <taxon>Ecdysozoa</taxon>
        <taxon>Arthropoda</taxon>
        <taxon>Crustacea</taxon>
        <taxon>Multicrustacea</taxon>
        <taxon>Cirripedia</taxon>
        <taxon>Thoracica</taxon>
        <taxon>Thoracicalcarea</taxon>
        <taxon>Balanomorpha</taxon>
        <taxon>Balanoidea</taxon>
        <taxon>Balanidae</taxon>
        <taxon>Amphibalaninae</taxon>
        <taxon>Amphibalanus</taxon>
    </lineage>
</organism>
<dbReference type="EMBL" id="VIIS01001553">
    <property type="protein sequence ID" value="KAF0296528.1"/>
    <property type="molecule type" value="Genomic_DNA"/>
</dbReference>
<evidence type="ECO:0000313" key="1">
    <source>
        <dbReference type="EMBL" id="KAF0296528.1"/>
    </source>
</evidence>
<sequence length="139" mass="14896">MMQLAQLRHSAGVVDAYNGRGGQSALLCACVAVAAGSPLLVGVQEKAKVRIATLDPVEADTPANTKLLVENEKEMEIPATRVLTYSALPYAHVFRKKRALVRQMHGLGMVAADTPASTALLQPIVSEHSMVVPKMVYMI</sequence>
<reference evidence="1 2" key="1">
    <citation type="submission" date="2019-07" db="EMBL/GenBank/DDBJ databases">
        <title>Draft genome assembly of a fouling barnacle, Amphibalanus amphitrite (Darwin, 1854): The first reference genome for Thecostraca.</title>
        <authorList>
            <person name="Kim W."/>
        </authorList>
    </citation>
    <scope>NUCLEOTIDE SEQUENCE [LARGE SCALE GENOMIC DNA]</scope>
    <source>
        <strain evidence="1">SNU_AA5</strain>
        <tissue evidence="1">Soma without cirri and trophi</tissue>
    </source>
</reference>
<accession>A0A6A4W3C0</accession>
<comment type="caution">
    <text evidence="1">The sequence shown here is derived from an EMBL/GenBank/DDBJ whole genome shotgun (WGS) entry which is preliminary data.</text>
</comment>
<dbReference type="Proteomes" id="UP000440578">
    <property type="component" value="Unassembled WGS sequence"/>
</dbReference>
<proteinExistence type="predicted"/>